<feature type="domain" description="Carbohydrate kinase PfkB" evidence="3">
    <location>
        <begin position="5"/>
        <end position="292"/>
    </location>
</feature>
<dbReference type="InterPro" id="IPR052562">
    <property type="entry name" value="Ketohexokinase-related"/>
</dbReference>
<dbReference type="STRING" id="1319815.HMPREF0202_00935"/>
<dbReference type="InterPro" id="IPR029056">
    <property type="entry name" value="Ribokinase-like"/>
</dbReference>
<reference evidence="4 5" key="1">
    <citation type="submission" date="2013-08" db="EMBL/GenBank/DDBJ databases">
        <authorList>
            <person name="Weinstock G."/>
            <person name="Sodergren E."/>
            <person name="Wylie T."/>
            <person name="Fulton L."/>
            <person name="Fulton R."/>
            <person name="Fronick C."/>
            <person name="O'Laughlin M."/>
            <person name="Godfrey J."/>
            <person name="Miner T."/>
            <person name="Herter B."/>
            <person name="Appelbaum E."/>
            <person name="Cordes M."/>
            <person name="Lek S."/>
            <person name="Wollam A."/>
            <person name="Pepin K.H."/>
            <person name="Palsikar V.B."/>
            <person name="Mitreva M."/>
            <person name="Wilson R.K."/>
        </authorList>
    </citation>
    <scope>NUCLEOTIDE SEQUENCE [LARGE SCALE GENOMIC DNA]</scope>
    <source>
        <strain evidence="4 5">ATCC BAA-474</strain>
    </source>
</reference>
<accession>U7VCJ9</accession>
<dbReference type="Pfam" id="PF00294">
    <property type="entry name" value="PfkB"/>
    <property type="match status" value="1"/>
</dbReference>
<keyword evidence="1" id="KW-0808">Transferase</keyword>
<dbReference type="PROSITE" id="PS00584">
    <property type="entry name" value="PFKB_KINASES_2"/>
    <property type="match status" value="1"/>
</dbReference>
<gene>
    <name evidence="4" type="ORF">HMPREF0202_00935</name>
</gene>
<dbReference type="eggNOG" id="COG0524">
    <property type="taxonomic scope" value="Bacteria"/>
</dbReference>
<evidence type="ECO:0000256" key="2">
    <source>
        <dbReference type="ARBA" id="ARBA00022777"/>
    </source>
</evidence>
<dbReference type="PANTHER" id="PTHR42774">
    <property type="entry name" value="PHOSPHOTRANSFERASE SYSTEM TRANSPORT PROTEIN"/>
    <property type="match status" value="1"/>
</dbReference>
<evidence type="ECO:0000313" key="4">
    <source>
        <dbReference type="EMBL" id="ERT69201.1"/>
    </source>
</evidence>
<dbReference type="HOGENOM" id="CLU_027634_2_2_0"/>
<dbReference type="InterPro" id="IPR011611">
    <property type="entry name" value="PfkB_dom"/>
</dbReference>
<comment type="caution">
    <text evidence="4">The sequence shown here is derived from an EMBL/GenBank/DDBJ whole genome shotgun (WGS) entry which is preliminary data.</text>
</comment>
<dbReference type="Proteomes" id="UP000017081">
    <property type="component" value="Unassembled WGS sequence"/>
</dbReference>
<dbReference type="Gene3D" id="3.40.1190.20">
    <property type="match status" value="1"/>
</dbReference>
<keyword evidence="5" id="KW-1185">Reference proteome</keyword>
<organism evidence="4 5">
    <name type="scientific">Cetobacterium somerae ATCC BAA-474</name>
    <dbReference type="NCBI Taxonomy" id="1319815"/>
    <lineage>
        <taxon>Bacteria</taxon>
        <taxon>Fusobacteriati</taxon>
        <taxon>Fusobacteriota</taxon>
        <taxon>Fusobacteriia</taxon>
        <taxon>Fusobacteriales</taxon>
        <taxon>Fusobacteriaceae</taxon>
        <taxon>Cetobacterium</taxon>
    </lineage>
</organism>
<protein>
    <recommendedName>
        <fullName evidence="3">Carbohydrate kinase PfkB domain-containing protein</fullName>
    </recommendedName>
</protein>
<keyword evidence="2" id="KW-0418">Kinase</keyword>
<dbReference type="PANTHER" id="PTHR42774:SF3">
    <property type="entry name" value="KETOHEXOKINASE"/>
    <property type="match status" value="1"/>
</dbReference>
<dbReference type="InterPro" id="IPR002173">
    <property type="entry name" value="Carboh/pur_kinase_PfkB_CS"/>
</dbReference>
<proteinExistence type="predicted"/>
<sequence>MSIKMNKILCVGHSACDITYVLHEYPIENRKYKADETKIMGGGPTGNAAYLLGKFGEFPSYITTLGKDLYGDLIVKELESVQVDLKNSLVKEGYTTPCSMIITNTSNGSRTILNHRNKNLIPSDYKIDYSLEPEIVLFDGHEIELARMTLDTFPKAVTILDAGSYKEETVELAQKVDYLICSEDFARDYTKVDRLTEENYREVFSKLEDLNGKTVVITLGEKGCIYRKDGELYNFPAFKTKAIDTTGAGDIFHGAFVYSLGKGYDFIETIKFSSVCASLSVEKIGGRESIPELKDVYERMEKWQSTDFKI</sequence>
<dbReference type="GO" id="GO:0016301">
    <property type="term" value="F:kinase activity"/>
    <property type="evidence" value="ECO:0007669"/>
    <property type="project" value="UniProtKB-KW"/>
</dbReference>
<name>U7VCJ9_9FUSO</name>
<evidence type="ECO:0000256" key="1">
    <source>
        <dbReference type="ARBA" id="ARBA00022679"/>
    </source>
</evidence>
<dbReference type="AlphaFoldDB" id="U7VCJ9"/>
<dbReference type="SUPFAM" id="SSF53613">
    <property type="entry name" value="Ribokinase-like"/>
    <property type="match status" value="1"/>
</dbReference>
<evidence type="ECO:0000259" key="3">
    <source>
        <dbReference type="Pfam" id="PF00294"/>
    </source>
</evidence>
<dbReference type="PATRIC" id="fig|1319815.3.peg.898"/>
<dbReference type="EMBL" id="AXZF01000033">
    <property type="protein sequence ID" value="ERT69201.1"/>
    <property type="molecule type" value="Genomic_DNA"/>
</dbReference>
<evidence type="ECO:0000313" key="5">
    <source>
        <dbReference type="Proteomes" id="UP000017081"/>
    </source>
</evidence>